<proteinExistence type="predicted"/>
<dbReference type="AlphaFoldDB" id="A0A8D9AXV1"/>
<keyword evidence="1" id="KW-0812">Transmembrane</keyword>
<keyword evidence="1" id="KW-1133">Transmembrane helix</keyword>
<dbReference type="EMBL" id="HBUF01595072">
    <property type="protein sequence ID" value="CAG6774515.1"/>
    <property type="molecule type" value="Transcribed_RNA"/>
</dbReference>
<reference evidence="2" key="1">
    <citation type="submission" date="2021-05" db="EMBL/GenBank/DDBJ databases">
        <authorList>
            <person name="Alioto T."/>
            <person name="Alioto T."/>
            <person name="Gomez Garrido J."/>
        </authorList>
    </citation>
    <scope>NUCLEOTIDE SEQUENCE</scope>
</reference>
<protein>
    <submittedName>
        <fullName evidence="2">Uncharacterized protein</fullName>
    </submittedName>
</protein>
<organism evidence="2">
    <name type="scientific">Cacopsylla melanoneura</name>
    <dbReference type="NCBI Taxonomy" id="428564"/>
    <lineage>
        <taxon>Eukaryota</taxon>
        <taxon>Metazoa</taxon>
        <taxon>Ecdysozoa</taxon>
        <taxon>Arthropoda</taxon>
        <taxon>Hexapoda</taxon>
        <taxon>Insecta</taxon>
        <taxon>Pterygota</taxon>
        <taxon>Neoptera</taxon>
        <taxon>Paraneoptera</taxon>
        <taxon>Hemiptera</taxon>
        <taxon>Sternorrhyncha</taxon>
        <taxon>Psylloidea</taxon>
        <taxon>Psyllidae</taxon>
        <taxon>Psyllinae</taxon>
        <taxon>Cacopsylla</taxon>
    </lineage>
</organism>
<evidence type="ECO:0000256" key="1">
    <source>
        <dbReference type="SAM" id="Phobius"/>
    </source>
</evidence>
<feature type="transmembrane region" description="Helical" evidence="1">
    <location>
        <begin position="54"/>
        <end position="79"/>
    </location>
</feature>
<sequence>MTSMLVNLHFLGQGIFKVMYHVLMLKYLYNVFVLYPLASIEVFLSFWEFLFVELIYSFTLPGILSFPFLTCVYIIIYSVTLPLRVLSLPAVDFSWNLLQFPFCS</sequence>
<keyword evidence="1" id="KW-0472">Membrane</keyword>
<accession>A0A8D9AXV1</accession>
<feature type="transmembrane region" description="Helical" evidence="1">
    <location>
        <begin position="27"/>
        <end position="47"/>
    </location>
</feature>
<name>A0A8D9AXV1_9HEMI</name>
<evidence type="ECO:0000313" key="2">
    <source>
        <dbReference type="EMBL" id="CAG6774515.1"/>
    </source>
</evidence>